<comment type="caution">
    <text evidence="2">The sequence shown here is derived from an EMBL/GenBank/DDBJ whole genome shotgun (WGS) entry which is preliminary data.</text>
</comment>
<evidence type="ECO:0000256" key="1">
    <source>
        <dbReference type="SAM" id="MobiDB-lite"/>
    </source>
</evidence>
<proteinExistence type="predicted"/>
<dbReference type="EMBL" id="JAATWM020000008">
    <property type="protein sequence ID" value="KAF9879180.1"/>
    <property type="molecule type" value="Genomic_DNA"/>
</dbReference>
<dbReference type="Gene3D" id="3.80.10.10">
    <property type="entry name" value="Ribonuclease Inhibitor"/>
    <property type="match status" value="1"/>
</dbReference>
<reference evidence="2" key="1">
    <citation type="submission" date="2020-03" db="EMBL/GenBank/DDBJ databases">
        <authorList>
            <person name="He L."/>
        </authorList>
    </citation>
    <scope>NUCLEOTIDE SEQUENCE</scope>
    <source>
        <strain evidence="2">CkLH20</strain>
    </source>
</reference>
<feature type="region of interest" description="Disordered" evidence="1">
    <location>
        <begin position="186"/>
        <end position="210"/>
    </location>
</feature>
<dbReference type="GeneID" id="62159206"/>
<sequence>MQDLPDHVWSLIFDHLEYPIRESNFSHEIKYTHHGSGIEALNRLCQTSSRFLPLAQRVLYRSLPFISPANQKRLLDTLHKHTHLRELVQYIFMGDGIMSRNEFVKLIIPYYSETLERASFVPDGLEAAIKGVPEGEEWQDSVTDIWFAYCAILLPNLRLIDYETRNFDEHFPAIIRNAAKRRTEASVAPREATLASQPQPGSVASLPPSQPLSKLREFRISNQDTEFAVRLGGIQELFLLPELQIFRGCAVELKTKLARQTPRPISTLRHAYLDNSLAEAAGVGDLLRTCPDLQTLSIYWGSATVGDSELNFDHFGKVLREHGQNLETLDLDCTECFSYEGGEWNGKIGDLTPLKRLKYLTLPLDIMLGSEDELSGMDNIGDSDDEGGENVETVPITKDSLEPLLPESLEKLRFYSGYDEADWVRDSIQGVLSSQRLNQLKRLQFDLGVTLDVGWDKTGWLSKRAAGHKLFYR</sequence>
<dbReference type="AlphaFoldDB" id="A0A9P6LN60"/>
<dbReference type="RefSeq" id="XP_038748641.1">
    <property type="nucleotide sequence ID" value="XM_038886132.1"/>
</dbReference>
<protein>
    <submittedName>
        <fullName evidence="2">Uncharacterized protein</fullName>
    </submittedName>
</protein>
<dbReference type="Proteomes" id="UP000781932">
    <property type="component" value="Unassembled WGS sequence"/>
</dbReference>
<dbReference type="InterPro" id="IPR032675">
    <property type="entry name" value="LRR_dom_sf"/>
</dbReference>
<reference evidence="2" key="2">
    <citation type="submission" date="2020-11" db="EMBL/GenBank/DDBJ databases">
        <title>Whole genome sequencing of Colletotrichum sp.</title>
        <authorList>
            <person name="Li H."/>
        </authorList>
    </citation>
    <scope>NUCLEOTIDE SEQUENCE</scope>
    <source>
        <strain evidence="2">CkLH20</strain>
    </source>
</reference>
<name>A0A9P6LN60_9PEZI</name>
<gene>
    <name evidence="2" type="ORF">CkaCkLH20_03413</name>
</gene>
<accession>A0A9P6LN60</accession>
<evidence type="ECO:0000313" key="2">
    <source>
        <dbReference type="EMBL" id="KAF9879180.1"/>
    </source>
</evidence>
<organism evidence="2 3">
    <name type="scientific">Colletotrichum karsti</name>
    <dbReference type="NCBI Taxonomy" id="1095194"/>
    <lineage>
        <taxon>Eukaryota</taxon>
        <taxon>Fungi</taxon>
        <taxon>Dikarya</taxon>
        <taxon>Ascomycota</taxon>
        <taxon>Pezizomycotina</taxon>
        <taxon>Sordariomycetes</taxon>
        <taxon>Hypocreomycetidae</taxon>
        <taxon>Glomerellales</taxon>
        <taxon>Glomerellaceae</taxon>
        <taxon>Colletotrichum</taxon>
        <taxon>Colletotrichum boninense species complex</taxon>
    </lineage>
</organism>
<keyword evidence="3" id="KW-1185">Reference proteome</keyword>
<evidence type="ECO:0000313" key="3">
    <source>
        <dbReference type="Proteomes" id="UP000781932"/>
    </source>
</evidence>
<dbReference type="OrthoDB" id="2520703at2759"/>